<comment type="catalytic activity">
    <reaction evidence="9">
        <text>RNA(n) + a ribonucleoside 5'-triphosphate = RNA(n+1) + diphosphate</text>
        <dbReference type="Rhea" id="RHEA:21248"/>
        <dbReference type="Rhea" id="RHEA-COMP:14527"/>
        <dbReference type="Rhea" id="RHEA-COMP:17342"/>
        <dbReference type="ChEBI" id="CHEBI:33019"/>
        <dbReference type="ChEBI" id="CHEBI:61557"/>
        <dbReference type="ChEBI" id="CHEBI:140395"/>
        <dbReference type="EC" id="2.7.7.6"/>
    </reaction>
</comment>
<dbReference type="PANTHER" id="PTHR19376:SF54">
    <property type="entry name" value="DNA-DIRECTED RNA POLYMERASE SUBUNIT BETA"/>
    <property type="match status" value="1"/>
</dbReference>
<evidence type="ECO:0000256" key="9">
    <source>
        <dbReference type="ARBA" id="ARBA00048552"/>
    </source>
</evidence>
<dbReference type="Gene3D" id="1.10.150.390">
    <property type="match status" value="1"/>
</dbReference>
<accession>A0A2Z6BEN6</accession>
<dbReference type="EC" id="2.7.7.6" evidence="2"/>
<geneLocation type="chloroplast" evidence="12"/>
<gene>
    <name evidence="12" type="primary">rpoC2</name>
</gene>
<dbReference type="Gene3D" id="1.10.1790.20">
    <property type="match status" value="1"/>
</dbReference>
<evidence type="ECO:0000256" key="7">
    <source>
        <dbReference type="ARBA" id="ARBA00022723"/>
    </source>
</evidence>
<dbReference type="Gene3D" id="1.10.274.100">
    <property type="entry name" value="RNA polymerase Rpb1, domain 3"/>
    <property type="match status" value="1"/>
</dbReference>
<dbReference type="EMBL" id="AP018372">
    <property type="protein sequence ID" value="BBD20189.1"/>
    <property type="molecule type" value="Genomic_DNA"/>
</dbReference>
<dbReference type="SUPFAM" id="SSF64484">
    <property type="entry name" value="beta and beta-prime subunits of DNA dependent RNA-polymerase"/>
    <property type="match status" value="1"/>
</dbReference>
<feature type="domain" description="RNA polymerase Rpb1" evidence="11">
    <location>
        <begin position="104"/>
        <end position="170"/>
    </location>
</feature>
<keyword evidence="4 12" id="KW-0934">Plastid</keyword>
<dbReference type="Gene3D" id="1.10.132.30">
    <property type="match status" value="1"/>
</dbReference>
<dbReference type="GO" id="GO:0003899">
    <property type="term" value="F:DNA-directed RNA polymerase activity"/>
    <property type="evidence" value="ECO:0007669"/>
    <property type="project" value="UniProtKB-EC"/>
</dbReference>
<keyword evidence="7" id="KW-0479">Metal-binding</keyword>
<evidence type="ECO:0000259" key="11">
    <source>
        <dbReference type="Pfam" id="PF05000"/>
    </source>
</evidence>
<keyword evidence="5" id="KW-0808">Transferase</keyword>
<feature type="domain" description="RNA polymerase Rpb1" evidence="10">
    <location>
        <begin position="175"/>
        <end position="1314"/>
    </location>
</feature>
<dbReference type="InterPro" id="IPR038120">
    <property type="entry name" value="Rpb1_funnel_sf"/>
</dbReference>
<sequence length="1405" mass="165677">MKKLKTNFLYNYYLNYTFDKKKLKELLLWFSSYYGEKETFFLLETFKNYGYKKATESGISLSLDDLQNQSIQQYKENLKLDLNLIRVLNIQGKLASLDKTKIILQSWNILNDKILKELSVNLKKKDPFNPITLMAFSGARGNLSQVRQLMGMRGLMADASGYIIEFPIQNNFKIGINLIEYFISCYGARKGVIDTALRTAKAGYLTRRLIFAVQHIYIHKFDCFSNEGFWTSFPLKDKKQEKFKYLGRALLKTDVSLFLQKNALISSSFIKLFNKHKMKIAYRSVLTCHLTKSICQLCYGWDCSTEYLVEIGEAVGICAGQAIGEPGTQLTMRTFHTGGVGVFSAKTQYLIRAPFEGIIYFHNIDQIKGKIVFIPGIDKNKNYAFSYYFSQNVLQNLLKNNISNNFIILELKSKTNKVFYIYKEQLPAKSLFFVQENEKVYKGQILAQVSPLEDNSLDLFEYPIDFRDFKLNLNFFRAPFEGEISLINNSSYWISSSKIKDFFLDNFINSSAYSSIQIGDYITQNTSFSEQQYFTERAGQFYIAKSLTKNSYSDVYISNDKENISYIDINSFYFFLENNIYYSLYDGKSSFSLWFDIQKEKDFDFYKNTEIISFPIQKPLSFFSNIWIFKITSSFPWFKSSFLNWLEYSNLQIVSFFEYQEFKFQQKKSKVFFSFSENSWYNENVISFNEFTKSEYYFIEPHSSGIKSKTTKFALKKIYINRHCIKTPIWIKQERTSLYFSWQNIDTFLNNICEIFQIYSKFFNDISLFETFPKLKNNKIMNIFYKKYLLKTSLFSDEIINEKKYNHIFYNDFNSDNSLCKYTNQLISFQYNLDSFLYETSEFFLLDQIFEEKEIQNKVQNIIHHRIMTFPDIFDLYFTIVMSLIKSERNLVGEEDDDFFQTIRIMEQNFFDSCIIEGIRLEYNFDDFHYFQNKNKLNADDNLNDDFLDERSLLMNLEDNLIHWIRGYIKNYENYLEDYYLEEGFEEDNYTEEDYNDYNENDEEYFEKIYNKNYDILNNIEIKNTKISFIITENTFRIISLKKLDLPILYNNIIPKSHFKIFKVFQNRWVFPTQPFILSYSYLNSDGEVKNIKFMPNTNQYSLSILDHNSLATVEKKKNIINVGNLNVGYKMLYGDLFSVIPSNQFFPLNGQIIAKTEKNFIVNRGSSFYLKKKIKINNPFIKKENLLSFSYSLAQQTQDITQGIPKIEKFFEARSISNIEANTVLSSFISNVFLSGTFKRLKMRKIGFIVDEKRSPYEQLSRTSISIIQIMYVEKILQAYRDNGVDLNEKHIELIVREMTNKVCILDGLSSGLMPGEFYDFCVISELNKILRKENKKEIMYSPCILGLTWSSKTSSSLLTALSFQEIRSTLIARSPRNQYDYLLGLHENLLFEKMIPAGTGLYF</sequence>
<dbReference type="InterPro" id="IPR045867">
    <property type="entry name" value="DNA-dir_RpoC_beta_prime"/>
</dbReference>
<dbReference type="Pfam" id="PF04998">
    <property type="entry name" value="RNA_pol_Rpb1_5"/>
    <property type="match status" value="1"/>
</dbReference>
<dbReference type="InterPro" id="IPR007083">
    <property type="entry name" value="RNA_pol_Rpb1_4"/>
</dbReference>
<evidence type="ECO:0000256" key="5">
    <source>
        <dbReference type="ARBA" id="ARBA00022679"/>
    </source>
</evidence>
<dbReference type="Pfam" id="PF05000">
    <property type="entry name" value="RNA_pol_Rpb1_4"/>
    <property type="match status" value="1"/>
</dbReference>
<dbReference type="GO" id="GO:0003677">
    <property type="term" value="F:DNA binding"/>
    <property type="evidence" value="ECO:0007669"/>
    <property type="project" value="InterPro"/>
</dbReference>
<comment type="function">
    <text evidence="1">DNA-dependent RNA polymerase catalyzes the transcription of DNA into RNA using the four ribonucleoside triphosphates as substrates.</text>
</comment>
<evidence type="ECO:0000313" key="12">
    <source>
        <dbReference type="EMBL" id="BBD20189.1"/>
    </source>
</evidence>
<evidence type="ECO:0000259" key="10">
    <source>
        <dbReference type="Pfam" id="PF04998"/>
    </source>
</evidence>
<dbReference type="GO" id="GO:0000428">
    <property type="term" value="C:DNA-directed RNA polymerase complex"/>
    <property type="evidence" value="ECO:0007669"/>
    <property type="project" value="UniProtKB-KW"/>
</dbReference>
<dbReference type="GO" id="GO:0006351">
    <property type="term" value="P:DNA-templated transcription"/>
    <property type="evidence" value="ECO:0007669"/>
    <property type="project" value="InterPro"/>
</dbReference>
<dbReference type="PANTHER" id="PTHR19376">
    <property type="entry name" value="DNA-DIRECTED RNA POLYMERASE"/>
    <property type="match status" value="1"/>
</dbReference>
<name>A0A2Z6BEN6_9CHLO</name>
<evidence type="ECO:0000256" key="3">
    <source>
        <dbReference type="ARBA" id="ARBA00022478"/>
    </source>
</evidence>
<protein>
    <recommendedName>
        <fullName evidence="2">DNA-directed RNA polymerase</fullName>
        <ecNumber evidence="2">2.7.7.6</ecNumber>
    </recommendedName>
</protein>
<dbReference type="InterPro" id="IPR007081">
    <property type="entry name" value="RNA_pol_Rpb1_5"/>
</dbReference>
<reference evidence="12" key="1">
    <citation type="journal article" date="2018" name="Sci. Rep.">
        <title>Multiple losses of photosynthesis and convergent reductive genome evolution in the colourless green algae Prototheca.</title>
        <authorList>
            <person name="Suzuki S."/>
            <person name="Endoh R."/>
            <person name="Manabe R.I."/>
            <person name="Ohkuma M."/>
            <person name="Hirakawa Y."/>
        </authorList>
    </citation>
    <scope>NUCLEOTIDE SEQUENCE</scope>
    <source>
        <strain evidence="12">JCM 9641</strain>
    </source>
</reference>
<keyword evidence="6" id="KW-0548">Nucleotidyltransferase</keyword>
<proteinExistence type="predicted"/>
<evidence type="ECO:0000256" key="8">
    <source>
        <dbReference type="ARBA" id="ARBA00023163"/>
    </source>
</evidence>
<organism evidence="12">
    <name type="scientific">Prototheca stagnorum</name>
    <dbReference type="NCBI Taxonomy" id="215448"/>
    <lineage>
        <taxon>Eukaryota</taxon>
        <taxon>Viridiplantae</taxon>
        <taxon>Chlorophyta</taxon>
        <taxon>core chlorophytes</taxon>
        <taxon>Trebouxiophyceae</taxon>
        <taxon>Chlorellales</taxon>
        <taxon>Chlorellaceae</taxon>
        <taxon>Prototheca</taxon>
    </lineage>
</organism>
<evidence type="ECO:0000256" key="1">
    <source>
        <dbReference type="ARBA" id="ARBA00004026"/>
    </source>
</evidence>
<dbReference type="GeneID" id="36487636"/>
<evidence type="ECO:0000256" key="4">
    <source>
        <dbReference type="ARBA" id="ARBA00022640"/>
    </source>
</evidence>
<dbReference type="GO" id="GO:0046872">
    <property type="term" value="F:metal ion binding"/>
    <property type="evidence" value="ECO:0007669"/>
    <property type="project" value="UniProtKB-KW"/>
</dbReference>
<keyword evidence="8" id="KW-0804">Transcription</keyword>
<keyword evidence="12" id="KW-0150">Chloroplast</keyword>
<dbReference type="RefSeq" id="YP_009478282.1">
    <property type="nucleotide sequence ID" value="NC_037479.1"/>
</dbReference>
<evidence type="ECO:0000256" key="2">
    <source>
        <dbReference type="ARBA" id="ARBA00012418"/>
    </source>
</evidence>
<evidence type="ECO:0000256" key="6">
    <source>
        <dbReference type="ARBA" id="ARBA00022695"/>
    </source>
</evidence>
<dbReference type="InterPro" id="IPR042102">
    <property type="entry name" value="RNA_pol_Rpb1_3_sf"/>
</dbReference>
<keyword evidence="3" id="KW-0240">DNA-directed RNA polymerase</keyword>